<comment type="caution">
    <text evidence="2">The sequence shown here is derived from an EMBL/GenBank/DDBJ whole genome shotgun (WGS) entry which is preliminary data.</text>
</comment>
<organism evidence="2 3">
    <name type="scientific">Marispirochaeta aestuarii</name>
    <dbReference type="NCBI Taxonomy" id="1963862"/>
    <lineage>
        <taxon>Bacteria</taxon>
        <taxon>Pseudomonadati</taxon>
        <taxon>Spirochaetota</taxon>
        <taxon>Spirochaetia</taxon>
        <taxon>Spirochaetales</taxon>
        <taxon>Spirochaetaceae</taxon>
        <taxon>Marispirochaeta</taxon>
    </lineage>
</organism>
<protein>
    <recommendedName>
        <fullName evidence="1">DUF4340 domain-containing protein</fullName>
    </recommendedName>
</protein>
<dbReference type="Proteomes" id="UP000192343">
    <property type="component" value="Unassembled WGS sequence"/>
</dbReference>
<proteinExistence type="predicted"/>
<dbReference type="OrthoDB" id="5415078at2"/>
<reference evidence="2 3" key="1">
    <citation type="submission" date="2017-03" db="EMBL/GenBank/DDBJ databases">
        <title>Draft Genome sequence of Marispirochaeta sp. strain JC444.</title>
        <authorList>
            <person name="Shivani Y."/>
            <person name="Subhash Y."/>
            <person name="Sasikala C."/>
            <person name="Ramana C."/>
        </authorList>
    </citation>
    <scope>NUCLEOTIDE SEQUENCE [LARGE SCALE GENOMIC DNA]</scope>
    <source>
        <strain evidence="2 3">JC444</strain>
    </source>
</reference>
<keyword evidence="3" id="KW-1185">Reference proteome</keyword>
<dbReference type="Pfam" id="PF14238">
    <property type="entry name" value="DUF4340"/>
    <property type="match status" value="1"/>
</dbReference>
<evidence type="ECO:0000259" key="1">
    <source>
        <dbReference type="Pfam" id="PF14238"/>
    </source>
</evidence>
<feature type="domain" description="DUF4340" evidence="1">
    <location>
        <begin position="66"/>
        <end position="232"/>
    </location>
</feature>
<evidence type="ECO:0000313" key="2">
    <source>
        <dbReference type="EMBL" id="ORC36853.1"/>
    </source>
</evidence>
<accession>A0A1Y1S0H0</accession>
<dbReference type="RefSeq" id="WP_083048675.1">
    <property type="nucleotide sequence ID" value="NZ_MWQY01000004.1"/>
</dbReference>
<dbReference type="AlphaFoldDB" id="A0A1Y1S0H0"/>
<dbReference type="STRING" id="1963862.B4O97_04300"/>
<dbReference type="EMBL" id="MWQY01000004">
    <property type="protein sequence ID" value="ORC36853.1"/>
    <property type="molecule type" value="Genomic_DNA"/>
</dbReference>
<gene>
    <name evidence="2" type="ORF">B4O97_04300</name>
</gene>
<sequence>MIQGLSRRKTVYLILIALLLAVLVLQQFLGRSVQPKVAPIEADVSAMTIADGERNIELRKNGGEWLIGSENYPGDADKIENLAEKILNLQPLEQVSSSGYFRPYRLEEEEAIRVTVYSGSEELRSVLIGKAGTTGRQSYIRFPGEKEVILVADNLRRDFELSAGDLREKQLFTLDPASIRRIVLAKTGEEPGGFIRSDGGWTSDSGEAADADLLDQYVRNFSAFSAADFPEDAVDTGELIMQIILETDGGDISVEILTETEEGPYLARSSETPYIFSLAAFKANQLIKSPADFLRGDQ</sequence>
<name>A0A1Y1S0H0_9SPIO</name>
<evidence type="ECO:0000313" key="3">
    <source>
        <dbReference type="Proteomes" id="UP000192343"/>
    </source>
</evidence>
<dbReference type="InterPro" id="IPR025641">
    <property type="entry name" value="DUF4340"/>
</dbReference>